<organism evidence="2 3">
    <name type="scientific">Vagococcus hydrophili</name>
    <dbReference type="NCBI Taxonomy" id="2714947"/>
    <lineage>
        <taxon>Bacteria</taxon>
        <taxon>Bacillati</taxon>
        <taxon>Bacillota</taxon>
        <taxon>Bacilli</taxon>
        <taxon>Lactobacillales</taxon>
        <taxon>Enterococcaceae</taxon>
        <taxon>Vagococcus</taxon>
    </lineage>
</organism>
<proteinExistence type="predicted"/>
<protein>
    <submittedName>
        <fullName evidence="2">Uncharacterized protein</fullName>
    </submittedName>
</protein>
<evidence type="ECO:0000313" key="3">
    <source>
        <dbReference type="Proteomes" id="UP000501747"/>
    </source>
</evidence>
<keyword evidence="1" id="KW-1133">Transmembrane helix</keyword>
<keyword evidence="1" id="KW-0812">Transmembrane</keyword>
<feature type="transmembrane region" description="Helical" evidence="1">
    <location>
        <begin position="25"/>
        <end position="46"/>
    </location>
</feature>
<gene>
    <name evidence="2" type="ORF">G7082_00250</name>
</gene>
<dbReference type="EMBL" id="CP049887">
    <property type="protein sequence ID" value="QIL47067.1"/>
    <property type="molecule type" value="Genomic_DNA"/>
</dbReference>
<accession>A0A6G8AQ02</accession>
<reference evidence="2 3" key="1">
    <citation type="submission" date="2020-03" db="EMBL/GenBank/DDBJ databases">
        <title>Vagococcus sp. nov., isolated from beetles.</title>
        <authorList>
            <person name="Hyun D.-W."/>
            <person name="Bae J.-W."/>
        </authorList>
    </citation>
    <scope>NUCLEOTIDE SEQUENCE [LARGE SCALE GENOMIC DNA]</scope>
    <source>
        <strain evidence="2 3">HDW17B</strain>
    </source>
</reference>
<evidence type="ECO:0000313" key="2">
    <source>
        <dbReference type="EMBL" id="QIL47067.1"/>
    </source>
</evidence>
<sequence>MTKKYLLAALGTNTTPVKRTRQMQLLLYLSIVLNILLFVAVMFLAFERSDSFVC</sequence>
<keyword evidence="1" id="KW-0472">Membrane</keyword>
<dbReference type="RefSeq" id="WP_166033179.1">
    <property type="nucleotide sequence ID" value="NZ_CP049887.1"/>
</dbReference>
<dbReference type="Proteomes" id="UP000501747">
    <property type="component" value="Chromosome"/>
</dbReference>
<dbReference type="KEGG" id="vhy:G7082_00250"/>
<dbReference type="AlphaFoldDB" id="A0A6G8AQ02"/>
<name>A0A6G8AQ02_9ENTE</name>
<evidence type="ECO:0000256" key="1">
    <source>
        <dbReference type="SAM" id="Phobius"/>
    </source>
</evidence>
<keyword evidence="3" id="KW-1185">Reference proteome</keyword>